<sequence length="180" mass="21065">MGVISKNRNIFKIGNASRTDKIIEIDVSNHFGVSIESINLYIFEKFRDLYNKKHTNKNLDIKFYLFQSNTNPNENVINLLEKELVVNTERGNKGWVSIDLKKLNIKIKDFKYLYIGYSVFGKPIAVGAVKRKRIKSDKNITSYIRSSSKDVNRKWIKSHFKIYLPEKELSEPAIKIEIKY</sequence>
<keyword evidence="2" id="KW-1185">Reference proteome</keyword>
<proteinExistence type="predicted"/>
<protein>
    <submittedName>
        <fullName evidence="1">Uncharacterized protein</fullName>
    </submittedName>
</protein>
<comment type="caution">
    <text evidence="1">The sequence shown here is derived from an EMBL/GenBank/DDBJ whole genome shotgun (WGS) entry which is preliminary data.</text>
</comment>
<reference evidence="2" key="1">
    <citation type="journal article" date="2019" name="Int. J. Syst. Evol. Microbiol.">
        <title>The Global Catalogue of Microorganisms (GCM) 10K type strain sequencing project: providing services to taxonomists for standard genome sequencing and annotation.</title>
        <authorList>
            <consortium name="The Broad Institute Genomics Platform"/>
            <consortium name="The Broad Institute Genome Sequencing Center for Infectious Disease"/>
            <person name="Wu L."/>
            <person name="Ma J."/>
        </authorList>
    </citation>
    <scope>NUCLEOTIDE SEQUENCE [LARGE SCALE GENOMIC DNA]</scope>
    <source>
        <strain evidence="2">JCM 17633</strain>
    </source>
</reference>
<evidence type="ECO:0000313" key="1">
    <source>
        <dbReference type="EMBL" id="GAA4244792.1"/>
    </source>
</evidence>
<dbReference type="RefSeq" id="WP_344715115.1">
    <property type="nucleotide sequence ID" value="NZ_BAABCB010000020.1"/>
</dbReference>
<dbReference type="EMBL" id="BAABCB010000020">
    <property type="protein sequence ID" value="GAA4244792.1"/>
    <property type="molecule type" value="Genomic_DNA"/>
</dbReference>
<name>A0ABP8CY40_9FLAO</name>
<gene>
    <name evidence="1" type="ORF">GCM10022292_24830</name>
</gene>
<evidence type="ECO:0000313" key="2">
    <source>
        <dbReference type="Proteomes" id="UP001501682"/>
    </source>
</evidence>
<organism evidence="1 2">
    <name type="scientific">Winogradskyella damuponensis</name>
    <dbReference type="NCBI Taxonomy" id="943939"/>
    <lineage>
        <taxon>Bacteria</taxon>
        <taxon>Pseudomonadati</taxon>
        <taxon>Bacteroidota</taxon>
        <taxon>Flavobacteriia</taxon>
        <taxon>Flavobacteriales</taxon>
        <taxon>Flavobacteriaceae</taxon>
        <taxon>Winogradskyella</taxon>
    </lineage>
</organism>
<accession>A0ABP8CY40</accession>
<dbReference type="Proteomes" id="UP001501682">
    <property type="component" value="Unassembled WGS sequence"/>
</dbReference>